<keyword evidence="6" id="KW-1185">Reference proteome</keyword>
<dbReference type="OrthoDB" id="5382929at2"/>
<keyword evidence="1 3" id="KW-0732">Signal</keyword>
<protein>
    <submittedName>
        <fullName evidence="5">Porin family protein</fullName>
    </submittedName>
</protein>
<sequence length="291" mass="30984">MRVRHLEGVGLNFSPLLFGTLVMKSRTQMMLCSLSFALVASPALAGETFQMQDDSAQEGYSEEGYSSEESAADDSGGGKGFALGLSLGYGAPYGELGSVQADDDDTNKVSDLVTGVIPIQLEAGYFFNPNVYLGATFQYGIASFNDENANCEDQGAVSVSCSASQLRLGVNVAYHFNVTPKIDPWVSVGVGYEFLNTAVKGEQDGESITAKASVKGFEFVAAQVGLDYRISPKFSVGPFATVTAGQYSSTSLSVDSSVEIPGSDELDETEDLETKKIHGFIYGGVRAQYRF</sequence>
<feature type="compositionally biased region" description="Low complexity" evidence="2">
    <location>
        <begin position="58"/>
        <end position="69"/>
    </location>
</feature>
<evidence type="ECO:0000259" key="4">
    <source>
        <dbReference type="Pfam" id="PF13505"/>
    </source>
</evidence>
<evidence type="ECO:0000313" key="5">
    <source>
        <dbReference type="EMBL" id="TQF17287.1"/>
    </source>
</evidence>
<dbReference type="Pfam" id="PF13505">
    <property type="entry name" value="OMP_b-brl"/>
    <property type="match status" value="1"/>
</dbReference>
<reference evidence="5 6" key="1">
    <citation type="submission" date="2019-06" db="EMBL/GenBank/DDBJ databases">
        <authorList>
            <person name="Livingstone P."/>
            <person name="Whitworth D."/>
        </authorList>
    </citation>
    <scope>NUCLEOTIDE SEQUENCE [LARGE SCALE GENOMIC DNA]</scope>
    <source>
        <strain evidence="5 6">AM401</strain>
    </source>
</reference>
<dbReference type="AlphaFoldDB" id="A0A540X7S5"/>
<evidence type="ECO:0000256" key="1">
    <source>
        <dbReference type="ARBA" id="ARBA00022729"/>
    </source>
</evidence>
<organism evidence="5 6">
    <name type="scientific">Myxococcus llanfairpwllgwyngyllgogerychwyrndrobwllllantysiliogogogochensis</name>
    <dbReference type="NCBI Taxonomy" id="2590453"/>
    <lineage>
        <taxon>Bacteria</taxon>
        <taxon>Pseudomonadati</taxon>
        <taxon>Myxococcota</taxon>
        <taxon>Myxococcia</taxon>
        <taxon>Myxococcales</taxon>
        <taxon>Cystobacterineae</taxon>
        <taxon>Myxococcaceae</taxon>
        <taxon>Myxococcus</taxon>
    </lineage>
</organism>
<dbReference type="SUPFAM" id="SSF56925">
    <property type="entry name" value="OMPA-like"/>
    <property type="match status" value="1"/>
</dbReference>
<dbReference type="EMBL" id="VIFM01000009">
    <property type="protein sequence ID" value="TQF17287.1"/>
    <property type="molecule type" value="Genomic_DNA"/>
</dbReference>
<feature type="domain" description="Outer membrane protein beta-barrel" evidence="4">
    <location>
        <begin position="96"/>
        <end position="237"/>
    </location>
</feature>
<comment type="caution">
    <text evidence="5">The sequence shown here is derived from an EMBL/GenBank/DDBJ whole genome shotgun (WGS) entry which is preliminary data.</text>
</comment>
<feature type="chain" id="PRO_5022214495" evidence="3">
    <location>
        <begin position="46"/>
        <end position="291"/>
    </location>
</feature>
<evidence type="ECO:0000256" key="3">
    <source>
        <dbReference type="SAM" id="SignalP"/>
    </source>
</evidence>
<evidence type="ECO:0000313" key="6">
    <source>
        <dbReference type="Proteomes" id="UP000315369"/>
    </source>
</evidence>
<name>A0A540X7S5_9BACT</name>
<gene>
    <name evidence="5" type="ORF">FJV41_03845</name>
</gene>
<dbReference type="InterPro" id="IPR011250">
    <property type="entry name" value="OMP/PagP_B-barrel"/>
</dbReference>
<dbReference type="InterPro" id="IPR027385">
    <property type="entry name" value="Beta-barrel_OMP"/>
</dbReference>
<dbReference type="Gene3D" id="2.40.160.20">
    <property type="match status" value="1"/>
</dbReference>
<proteinExistence type="predicted"/>
<accession>A0A540X7S5</accession>
<feature type="signal peptide" evidence="3">
    <location>
        <begin position="1"/>
        <end position="45"/>
    </location>
</feature>
<evidence type="ECO:0000256" key="2">
    <source>
        <dbReference type="SAM" id="MobiDB-lite"/>
    </source>
</evidence>
<feature type="region of interest" description="Disordered" evidence="2">
    <location>
        <begin position="53"/>
        <end position="76"/>
    </location>
</feature>
<dbReference type="Proteomes" id="UP000315369">
    <property type="component" value="Unassembled WGS sequence"/>
</dbReference>